<evidence type="ECO:0000313" key="2">
    <source>
        <dbReference type="Proteomes" id="UP000075320"/>
    </source>
</evidence>
<keyword evidence="2" id="KW-1185">Reference proteome</keyword>
<dbReference type="AlphaFoldDB" id="A0A150WLS0"/>
<dbReference type="Proteomes" id="UP000075320">
    <property type="component" value="Unassembled WGS sequence"/>
</dbReference>
<dbReference type="EMBL" id="LUKE01000002">
    <property type="protein sequence ID" value="KYG64878.1"/>
    <property type="molecule type" value="Genomic_DNA"/>
</dbReference>
<protein>
    <submittedName>
        <fullName evidence="1">Uncharacterized protein</fullName>
    </submittedName>
</protein>
<organism evidence="1 2">
    <name type="scientific">Bdellovibrio bacteriovorus</name>
    <dbReference type="NCBI Taxonomy" id="959"/>
    <lineage>
        <taxon>Bacteria</taxon>
        <taxon>Pseudomonadati</taxon>
        <taxon>Bdellovibrionota</taxon>
        <taxon>Bdellovibrionia</taxon>
        <taxon>Bdellovibrionales</taxon>
        <taxon>Pseudobdellovibrionaceae</taxon>
        <taxon>Bdellovibrio</taxon>
    </lineage>
</organism>
<accession>A0A150WLS0</accession>
<proteinExistence type="predicted"/>
<sequence length="59" mass="7038">MPVIFECACAHFKFSIYEVMGYFYSKFKIQNSKFKIQNSKFKIQNSKFKTRARCGKINL</sequence>
<reference evidence="1 2" key="1">
    <citation type="submission" date="2016-03" db="EMBL/GenBank/DDBJ databases">
        <authorList>
            <person name="Ploux O."/>
        </authorList>
    </citation>
    <scope>NUCLEOTIDE SEQUENCE [LARGE SCALE GENOMIC DNA]</scope>
    <source>
        <strain evidence="1 2">R0</strain>
    </source>
</reference>
<evidence type="ECO:0000313" key="1">
    <source>
        <dbReference type="EMBL" id="KYG64878.1"/>
    </source>
</evidence>
<comment type="caution">
    <text evidence="1">The sequence shown here is derived from an EMBL/GenBank/DDBJ whole genome shotgun (WGS) entry which is preliminary data.</text>
</comment>
<gene>
    <name evidence="1" type="ORF">AZI86_11805</name>
</gene>
<name>A0A150WLS0_BDEBC</name>